<keyword evidence="2" id="KW-0503">Monooxygenase</keyword>
<dbReference type="PRINTS" id="PR00463">
    <property type="entry name" value="EP450I"/>
</dbReference>
<sequence length="529" mass="61248">MSDQLKYLMSWKDSTVMAVHQYASVVWVTICVVLVLNTLLRLAQLMRKRRRAERDLALFPSPMRHWFFGHLLLMKNNEQSFLLLESFTKHHSTSRVSWTGPFEVTVILYHPSVIKPLLASTEPKDDLFYGFLRPWLGDGLLLSRGKKWFRNRKLLTPGFHFDILKPYVQVFNECANKMLDNWSGIYKSSGNSDGVTMEMFEHISLMTLDSLLRCIFSQESNCQMHRTHPYIQAVYALSYLVVERGRFPPFYSDFIYALTPSGYRHRQALKVLHGHTNAVIKERRETLKSEEAPGIGGKEKKFIDFLDILLKAKDADGHGLTDKEIQDEVDTFMFEGHDTTASGISWCLYNLAKYKEHQDRCREEVNDLLTIKDRTNIEWEDLGKLPYLTMTLKESLRLHPPVPMTGRMLTKPLVLPDGRTIPPGYRVTVNADCLHRNQHVWKDPLVFDPLRFTPENKKTRSPHAYIPFSAGPRNCIGQNFALNEMKVTIATILNRFELDVDESQPPNRTMRLVLRSINGIHLRVKPLTK</sequence>
<reference evidence="5" key="1">
    <citation type="submission" date="2025-08" db="UniProtKB">
        <authorList>
            <consortium name="RefSeq"/>
        </authorList>
    </citation>
    <scope>IDENTIFICATION</scope>
    <source>
        <tissue evidence="5">Testes</tissue>
    </source>
</reference>
<dbReference type="SUPFAM" id="SSF48264">
    <property type="entry name" value="Cytochrome P450"/>
    <property type="match status" value="1"/>
</dbReference>
<keyword evidence="2" id="KW-0479">Metal-binding</keyword>
<feature type="transmembrane region" description="Helical" evidence="3">
    <location>
        <begin position="20"/>
        <end position="40"/>
    </location>
</feature>
<keyword evidence="3" id="KW-0472">Membrane</keyword>
<keyword evidence="2" id="KW-0349">Heme</keyword>
<keyword evidence="3" id="KW-0812">Transmembrane</keyword>
<dbReference type="PANTHER" id="PTHR24291">
    <property type="entry name" value="CYTOCHROME P450 FAMILY 4"/>
    <property type="match status" value="1"/>
</dbReference>
<gene>
    <name evidence="5" type="primary">LOC100377905</name>
</gene>
<keyword evidence="2" id="KW-0408">Iron</keyword>
<dbReference type="InterPro" id="IPR050196">
    <property type="entry name" value="Cytochrome_P450_Monoox"/>
</dbReference>
<dbReference type="Proteomes" id="UP000694865">
    <property type="component" value="Unplaced"/>
</dbReference>
<dbReference type="Gene3D" id="1.10.630.10">
    <property type="entry name" value="Cytochrome P450"/>
    <property type="match status" value="1"/>
</dbReference>
<dbReference type="InterPro" id="IPR001128">
    <property type="entry name" value="Cyt_P450"/>
</dbReference>
<keyword evidence="4" id="KW-1185">Reference proteome</keyword>
<name>A0ABM0LVM0_SACKO</name>
<dbReference type="InterPro" id="IPR017972">
    <property type="entry name" value="Cyt_P450_CS"/>
</dbReference>
<evidence type="ECO:0000313" key="5">
    <source>
        <dbReference type="RefSeq" id="XP_006811811.1"/>
    </source>
</evidence>
<dbReference type="InterPro" id="IPR036396">
    <property type="entry name" value="Cyt_P450_sf"/>
</dbReference>
<keyword evidence="3" id="KW-1133">Transmembrane helix</keyword>
<dbReference type="PROSITE" id="PS00086">
    <property type="entry name" value="CYTOCHROME_P450"/>
    <property type="match status" value="1"/>
</dbReference>
<dbReference type="Pfam" id="PF00067">
    <property type="entry name" value="p450"/>
    <property type="match status" value="1"/>
</dbReference>
<evidence type="ECO:0000256" key="1">
    <source>
        <dbReference type="ARBA" id="ARBA00010617"/>
    </source>
</evidence>
<evidence type="ECO:0000313" key="4">
    <source>
        <dbReference type="Proteomes" id="UP000694865"/>
    </source>
</evidence>
<keyword evidence="2" id="KW-0560">Oxidoreductase</keyword>
<dbReference type="RefSeq" id="XP_006811811.1">
    <property type="nucleotide sequence ID" value="XM_006811748.1"/>
</dbReference>
<dbReference type="PRINTS" id="PR00385">
    <property type="entry name" value="P450"/>
</dbReference>
<protein>
    <submittedName>
        <fullName evidence="5">Leukotriene-B(4) omega-hydroxylase 2-like</fullName>
    </submittedName>
</protein>
<organism evidence="4 5">
    <name type="scientific">Saccoglossus kowalevskii</name>
    <name type="common">Acorn worm</name>
    <dbReference type="NCBI Taxonomy" id="10224"/>
    <lineage>
        <taxon>Eukaryota</taxon>
        <taxon>Metazoa</taxon>
        <taxon>Hemichordata</taxon>
        <taxon>Enteropneusta</taxon>
        <taxon>Harrimaniidae</taxon>
        <taxon>Saccoglossus</taxon>
    </lineage>
</organism>
<comment type="similarity">
    <text evidence="1 2">Belongs to the cytochrome P450 family.</text>
</comment>
<proteinExistence type="inferred from homology"/>
<dbReference type="GeneID" id="100377905"/>
<evidence type="ECO:0000256" key="2">
    <source>
        <dbReference type="RuleBase" id="RU000461"/>
    </source>
</evidence>
<dbReference type="InterPro" id="IPR002401">
    <property type="entry name" value="Cyt_P450_E_grp-I"/>
</dbReference>
<dbReference type="PANTHER" id="PTHR24291:SF210">
    <property type="entry name" value="CYTOCHROME P450 FAMILY 4 SUBFAMILY F MEMBER 11"/>
    <property type="match status" value="1"/>
</dbReference>
<accession>A0ABM0LVM0</accession>
<dbReference type="CDD" id="cd20659">
    <property type="entry name" value="CYP4B_4F-like"/>
    <property type="match status" value="1"/>
</dbReference>
<evidence type="ECO:0000256" key="3">
    <source>
        <dbReference type="SAM" id="Phobius"/>
    </source>
</evidence>